<evidence type="ECO:0000313" key="2">
    <source>
        <dbReference type="Proteomes" id="UP001186974"/>
    </source>
</evidence>
<reference evidence="1" key="1">
    <citation type="submission" date="2024-09" db="EMBL/GenBank/DDBJ databases">
        <title>Black Yeasts Isolated from many extreme environments.</title>
        <authorList>
            <person name="Coleine C."/>
            <person name="Stajich J.E."/>
            <person name="Selbmann L."/>
        </authorList>
    </citation>
    <scope>NUCLEOTIDE SEQUENCE</scope>
    <source>
        <strain evidence="1">CCFEE 5737</strain>
    </source>
</reference>
<dbReference type="Proteomes" id="UP001186974">
    <property type="component" value="Unassembled WGS sequence"/>
</dbReference>
<keyword evidence="2" id="KW-1185">Reference proteome</keyword>
<organism evidence="1 2">
    <name type="scientific">Coniosporium uncinatum</name>
    <dbReference type="NCBI Taxonomy" id="93489"/>
    <lineage>
        <taxon>Eukaryota</taxon>
        <taxon>Fungi</taxon>
        <taxon>Dikarya</taxon>
        <taxon>Ascomycota</taxon>
        <taxon>Pezizomycotina</taxon>
        <taxon>Dothideomycetes</taxon>
        <taxon>Dothideomycetes incertae sedis</taxon>
        <taxon>Coniosporium</taxon>
    </lineage>
</organism>
<gene>
    <name evidence="1" type="ORF">LTS18_001833</name>
</gene>
<proteinExistence type="predicted"/>
<protein>
    <submittedName>
        <fullName evidence="1">Uncharacterized protein</fullName>
    </submittedName>
</protein>
<sequence length="315" mass="34386">MKDWVINLTVVLADGRIIKTRKRPRKSSAGYNLTGLFIGSEGTLGLVTEVTLKLAVIPQETSVAVVTFPTIRDAAAAASKVLRVGVPIGAMEIMDEIQMSVINRTGATGGKKWKEVPTMFFKFSGTKAGVQENIHLVKDLAKAHKSQDFDFAASGEEATTLWSARKEALWSMLAMRKEGSGNEVWSTDVAVPISRLPDIIEISKKEMDDLGLFASVLGHIGDGNFHESILYNNKDPVERARVEECVHRMVDRALAMEGTCTGEHGIGLGKKESLIKELGLDTIGVMKAIKGALDPYWLMNPGKHNEMASPPHEPY</sequence>
<accession>A0ACC3CSJ6</accession>
<evidence type="ECO:0000313" key="1">
    <source>
        <dbReference type="EMBL" id="KAK3044232.1"/>
    </source>
</evidence>
<dbReference type="EMBL" id="JAWDJW010012237">
    <property type="protein sequence ID" value="KAK3044232.1"/>
    <property type="molecule type" value="Genomic_DNA"/>
</dbReference>
<comment type="caution">
    <text evidence="1">The sequence shown here is derived from an EMBL/GenBank/DDBJ whole genome shotgun (WGS) entry which is preliminary data.</text>
</comment>
<name>A0ACC3CSJ6_9PEZI</name>